<organism evidence="1 2">
    <name type="scientific">Ditylenchus dipsaci</name>
    <dbReference type="NCBI Taxonomy" id="166011"/>
    <lineage>
        <taxon>Eukaryota</taxon>
        <taxon>Metazoa</taxon>
        <taxon>Ecdysozoa</taxon>
        <taxon>Nematoda</taxon>
        <taxon>Chromadorea</taxon>
        <taxon>Rhabditida</taxon>
        <taxon>Tylenchina</taxon>
        <taxon>Tylenchomorpha</taxon>
        <taxon>Sphaerularioidea</taxon>
        <taxon>Anguinidae</taxon>
        <taxon>Anguininae</taxon>
        <taxon>Ditylenchus</taxon>
    </lineage>
</organism>
<proteinExistence type="predicted"/>
<sequence>MTSESCHLTSESSVTPGNLSGSIEFWALLSSLEVERRFIGEGTSARQNAISPPIRKKFIQINPCEFPKIAKASIFQLTKAGNW</sequence>
<evidence type="ECO:0000313" key="2">
    <source>
        <dbReference type="WBParaSite" id="jg5132"/>
    </source>
</evidence>
<protein>
    <submittedName>
        <fullName evidence="2">Uncharacterized protein</fullName>
    </submittedName>
</protein>
<reference evidence="2" key="1">
    <citation type="submission" date="2022-11" db="UniProtKB">
        <authorList>
            <consortium name="WormBaseParasite"/>
        </authorList>
    </citation>
    <scope>IDENTIFICATION</scope>
</reference>
<name>A0A915EGM2_9BILA</name>
<evidence type="ECO:0000313" key="1">
    <source>
        <dbReference type="Proteomes" id="UP000887574"/>
    </source>
</evidence>
<accession>A0A915EGM2</accession>
<dbReference type="Proteomes" id="UP000887574">
    <property type="component" value="Unplaced"/>
</dbReference>
<dbReference type="AlphaFoldDB" id="A0A915EGM2"/>
<keyword evidence="1" id="KW-1185">Reference proteome</keyword>
<dbReference type="WBParaSite" id="jg5132">
    <property type="protein sequence ID" value="jg5132"/>
    <property type="gene ID" value="jg5132"/>
</dbReference>